<sequence>SVQHWLPDVNYNKAVSLNILRGATNKMDPSLSDWFEERLPEDPYGYQVHYPVLYSLSHKIQHATRLQVVGRWSSTKYQVTNYGLGGLCEIHTDPHGLFSGRSIPEDRVSLFRTGDMILTLMGWLEDVNVGGKTAFIYPGLEALLTPTKGSAALWFNLHKNGHVNKATMHGGCPLVRGGKWILNKWIYSFDQMHNYP</sequence>
<evidence type="ECO:0000256" key="5">
    <source>
        <dbReference type="ARBA" id="ARBA00023002"/>
    </source>
</evidence>
<dbReference type="SMART" id="SM00702">
    <property type="entry name" value="P4Hc"/>
    <property type="match status" value="1"/>
</dbReference>
<accession>A0A7T8H1F9</accession>
<evidence type="ECO:0000256" key="3">
    <source>
        <dbReference type="ARBA" id="ARBA00022896"/>
    </source>
</evidence>
<dbReference type="OrthoDB" id="420380at2759"/>
<keyword evidence="5" id="KW-0560">Oxidoreductase</keyword>
<dbReference type="GO" id="GO:0005783">
    <property type="term" value="C:endoplasmic reticulum"/>
    <property type="evidence" value="ECO:0007669"/>
    <property type="project" value="TreeGrafter"/>
</dbReference>
<gene>
    <name evidence="8" type="ORF">FKW44_016164</name>
</gene>
<evidence type="ECO:0000313" key="9">
    <source>
        <dbReference type="Proteomes" id="UP000595437"/>
    </source>
</evidence>
<evidence type="ECO:0000256" key="1">
    <source>
        <dbReference type="ARBA" id="ARBA00001961"/>
    </source>
</evidence>
<dbReference type="GO" id="GO:0004656">
    <property type="term" value="F:procollagen-proline 4-dioxygenase activity"/>
    <property type="evidence" value="ECO:0007669"/>
    <property type="project" value="TreeGrafter"/>
</dbReference>
<reference evidence="9" key="1">
    <citation type="submission" date="2021-01" db="EMBL/GenBank/DDBJ databases">
        <title>Caligus Genome Assembly.</title>
        <authorList>
            <person name="Gallardo-Escarate C."/>
        </authorList>
    </citation>
    <scope>NUCLEOTIDE SEQUENCE [LARGE SCALE GENOMIC DNA]</scope>
</reference>
<dbReference type="InterPro" id="IPR006620">
    <property type="entry name" value="Pro_4_hyd_alph"/>
</dbReference>
<feature type="non-terminal residue" evidence="8">
    <location>
        <position position="196"/>
    </location>
</feature>
<feature type="domain" description="Prolyl 4-hydroxylase alpha subunit" evidence="7">
    <location>
        <begin position="1"/>
        <end position="187"/>
    </location>
</feature>
<dbReference type="PANTHER" id="PTHR10869:SF244">
    <property type="entry name" value="PROLYL 4-HYDROXYLASE SUBUNIT ALPHA-2"/>
    <property type="match status" value="1"/>
</dbReference>
<feature type="non-terminal residue" evidence="8">
    <location>
        <position position="1"/>
    </location>
</feature>
<proteinExistence type="predicted"/>
<dbReference type="GO" id="GO:0031418">
    <property type="term" value="F:L-ascorbic acid binding"/>
    <property type="evidence" value="ECO:0007669"/>
    <property type="project" value="UniProtKB-KW"/>
</dbReference>
<dbReference type="Proteomes" id="UP000595437">
    <property type="component" value="Chromosome 11"/>
</dbReference>
<evidence type="ECO:0000256" key="4">
    <source>
        <dbReference type="ARBA" id="ARBA00022964"/>
    </source>
</evidence>
<name>A0A7T8H1F9_CALRO</name>
<organism evidence="8 9">
    <name type="scientific">Caligus rogercresseyi</name>
    <name type="common">Sea louse</name>
    <dbReference type="NCBI Taxonomy" id="217165"/>
    <lineage>
        <taxon>Eukaryota</taxon>
        <taxon>Metazoa</taxon>
        <taxon>Ecdysozoa</taxon>
        <taxon>Arthropoda</taxon>
        <taxon>Crustacea</taxon>
        <taxon>Multicrustacea</taxon>
        <taxon>Hexanauplia</taxon>
        <taxon>Copepoda</taxon>
        <taxon>Siphonostomatoida</taxon>
        <taxon>Caligidae</taxon>
        <taxon>Caligus</taxon>
    </lineage>
</organism>
<dbReference type="InterPro" id="IPR045054">
    <property type="entry name" value="P4HA-like"/>
</dbReference>
<dbReference type="GO" id="GO:0005506">
    <property type="term" value="F:iron ion binding"/>
    <property type="evidence" value="ECO:0007669"/>
    <property type="project" value="InterPro"/>
</dbReference>
<dbReference type="AlphaFoldDB" id="A0A7T8H1F9"/>
<evidence type="ECO:0000259" key="7">
    <source>
        <dbReference type="SMART" id="SM00702"/>
    </source>
</evidence>
<comment type="cofactor">
    <cofactor evidence="1">
        <name>L-ascorbate</name>
        <dbReference type="ChEBI" id="CHEBI:38290"/>
    </cofactor>
</comment>
<dbReference type="Pfam" id="PF13640">
    <property type="entry name" value="2OG-FeII_Oxy_3"/>
    <property type="match status" value="1"/>
</dbReference>
<evidence type="ECO:0000313" key="8">
    <source>
        <dbReference type="EMBL" id="QQP41704.1"/>
    </source>
</evidence>
<keyword evidence="9" id="KW-1185">Reference proteome</keyword>
<dbReference type="InterPro" id="IPR044862">
    <property type="entry name" value="Pro_4_hyd_alph_FE2OG_OXY"/>
</dbReference>
<evidence type="ECO:0000256" key="2">
    <source>
        <dbReference type="ARBA" id="ARBA00022723"/>
    </source>
</evidence>
<protein>
    <recommendedName>
        <fullName evidence="7">Prolyl 4-hydroxylase alpha subunit domain-containing protein</fullName>
    </recommendedName>
</protein>
<dbReference type="Gene3D" id="2.60.120.620">
    <property type="entry name" value="q2cbj1_9rhob like domain"/>
    <property type="match status" value="1"/>
</dbReference>
<keyword evidence="4" id="KW-0223">Dioxygenase</keyword>
<keyword evidence="3" id="KW-0847">Vitamin C</keyword>
<keyword evidence="6" id="KW-0408">Iron</keyword>
<keyword evidence="2" id="KW-0479">Metal-binding</keyword>
<dbReference type="EMBL" id="CP045900">
    <property type="protein sequence ID" value="QQP41704.1"/>
    <property type="molecule type" value="Genomic_DNA"/>
</dbReference>
<dbReference type="PANTHER" id="PTHR10869">
    <property type="entry name" value="PROLYL 4-HYDROXYLASE ALPHA SUBUNIT"/>
    <property type="match status" value="1"/>
</dbReference>
<evidence type="ECO:0000256" key="6">
    <source>
        <dbReference type="ARBA" id="ARBA00023004"/>
    </source>
</evidence>